<keyword evidence="2" id="KW-0540">Nuclease</keyword>
<dbReference type="GO" id="GO:0004519">
    <property type="term" value="F:endonuclease activity"/>
    <property type="evidence" value="ECO:0007669"/>
    <property type="project" value="UniProtKB-KW"/>
</dbReference>
<name>A0AA45C6H5_9BACT</name>
<dbReference type="RefSeq" id="WP_109604845.1">
    <property type="nucleotide sequence ID" value="NZ_QGGI01000009.1"/>
</dbReference>
<dbReference type="AlphaFoldDB" id="A0AA45C6H5"/>
<dbReference type="InterPro" id="IPR036691">
    <property type="entry name" value="Endo/exonu/phosph_ase_sf"/>
</dbReference>
<dbReference type="InterPro" id="IPR051916">
    <property type="entry name" value="GPI-anchor_lipid_remodeler"/>
</dbReference>
<dbReference type="GO" id="GO:0016787">
    <property type="term" value="F:hydrolase activity"/>
    <property type="evidence" value="ECO:0007669"/>
    <property type="project" value="UniProtKB-KW"/>
</dbReference>
<dbReference type="Proteomes" id="UP000245921">
    <property type="component" value="Unassembled WGS sequence"/>
</dbReference>
<dbReference type="GO" id="GO:0006506">
    <property type="term" value="P:GPI anchor biosynthetic process"/>
    <property type="evidence" value="ECO:0007669"/>
    <property type="project" value="TreeGrafter"/>
</dbReference>
<keyword evidence="2" id="KW-0255">Endonuclease</keyword>
<dbReference type="Pfam" id="PF03372">
    <property type="entry name" value="Exo_endo_phos"/>
    <property type="match status" value="1"/>
</dbReference>
<dbReference type="Gene3D" id="3.60.10.10">
    <property type="entry name" value="Endonuclease/exonuclease/phosphatase"/>
    <property type="match status" value="1"/>
</dbReference>
<sequence>MKLIHANIFEGCQKNELRMKLKKFLLKENPDIISLNEVNGWSKEQLKIFLSEIFKYSYLYEVNSDFNLGIISKYPIEILKEEQKNFEHGYIHSKINEVHFITTHLTPYKTIDRIKEIKIILEELKDISAPVIISGDLNSLCEKDYFNYRNIENDMIKDLDLKEKFFKDGNLDFEPINQILKADFIDTLNSNKFEFTVPTPLNKDKGHVYPLRIDYIFSNKYLKNIKTKTIYLDEKDLYSDHFPLMCEW</sequence>
<organism evidence="2 3">
    <name type="scientific">Oceanotoga teriensis</name>
    <dbReference type="NCBI Taxonomy" id="515440"/>
    <lineage>
        <taxon>Bacteria</taxon>
        <taxon>Thermotogati</taxon>
        <taxon>Thermotogota</taxon>
        <taxon>Thermotogae</taxon>
        <taxon>Petrotogales</taxon>
        <taxon>Petrotogaceae</taxon>
        <taxon>Oceanotoga</taxon>
    </lineage>
</organism>
<accession>A0AA45C6H5</accession>
<evidence type="ECO:0000259" key="1">
    <source>
        <dbReference type="Pfam" id="PF03372"/>
    </source>
</evidence>
<dbReference type="GO" id="GO:0016020">
    <property type="term" value="C:membrane"/>
    <property type="evidence" value="ECO:0007669"/>
    <property type="project" value="GOC"/>
</dbReference>
<reference evidence="2 3" key="1">
    <citation type="submission" date="2018-05" db="EMBL/GenBank/DDBJ databases">
        <title>Genomic Encyclopedia of Type Strains, Phase IV (KMG-IV): sequencing the most valuable type-strain genomes for metagenomic binning, comparative biology and taxonomic classification.</title>
        <authorList>
            <person name="Goeker M."/>
        </authorList>
    </citation>
    <scope>NUCLEOTIDE SEQUENCE [LARGE SCALE GENOMIC DNA]</scope>
    <source>
        <strain evidence="2 3">DSM 24906</strain>
    </source>
</reference>
<keyword evidence="3" id="KW-1185">Reference proteome</keyword>
<gene>
    <name evidence="2" type="ORF">C7380_1092</name>
</gene>
<dbReference type="EMBL" id="QGGI01000009">
    <property type="protein sequence ID" value="PWJ92119.1"/>
    <property type="molecule type" value="Genomic_DNA"/>
</dbReference>
<dbReference type="InterPro" id="IPR005135">
    <property type="entry name" value="Endo/exonuclease/phosphatase"/>
</dbReference>
<proteinExistence type="predicted"/>
<dbReference type="PANTHER" id="PTHR14859:SF0">
    <property type="entry name" value="ENDONUCLEASE_EXONUCLEASE_PHOSPHATASE FAMILY PROTEIN, EXPRESSED"/>
    <property type="match status" value="1"/>
</dbReference>
<dbReference type="PANTHER" id="PTHR14859">
    <property type="entry name" value="CALCOFLUOR WHITE HYPERSENSITIVE PROTEIN PRECURSOR"/>
    <property type="match status" value="1"/>
</dbReference>
<protein>
    <submittedName>
        <fullName evidence="2">Endonuclease/exonuclease/phosphatase family metal-dependent hydrolase</fullName>
    </submittedName>
</protein>
<comment type="caution">
    <text evidence="2">The sequence shown here is derived from an EMBL/GenBank/DDBJ whole genome shotgun (WGS) entry which is preliminary data.</text>
</comment>
<evidence type="ECO:0000313" key="3">
    <source>
        <dbReference type="Proteomes" id="UP000245921"/>
    </source>
</evidence>
<dbReference type="SUPFAM" id="SSF56219">
    <property type="entry name" value="DNase I-like"/>
    <property type="match status" value="1"/>
</dbReference>
<evidence type="ECO:0000313" key="2">
    <source>
        <dbReference type="EMBL" id="PWJ92119.1"/>
    </source>
</evidence>
<feature type="domain" description="Endonuclease/exonuclease/phosphatase" evidence="1">
    <location>
        <begin position="21"/>
        <end position="241"/>
    </location>
</feature>
<keyword evidence="2" id="KW-0378">Hydrolase</keyword>